<feature type="domain" description="RRM" evidence="4">
    <location>
        <begin position="5"/>
        <end position="75"/>
    </location>
</feature>
<dbReference type="InterPro" id="IPR012677">
    <property type="entry name" value="Nucleotide-bd_a/b_plait_sf"/>
</dbReference>
<name>A0A9W8ED98_9FUNG</name>
<feature type="compositionally biased region" description="Basic residues" evidence="3">
    <location>
        <begin position="154"/>
        <end position="163"/>
    </location>
</feature>
<gene>
    <name evidence="6" type="ORF">H4R34_002758</name>
</gene>
<dbReference type="PROSITE" id="PS50102">
    <property type="entry name" value="RRM"/>
    <property type="match status" value="1"/>
</dbReference>
<comment type="caution">
    <text evidence="6">The sequence shown here is derived from an EMBL/GenBank/DDBJ whole genome shotgun (WGS) entry which is preliminary data.</text>
</comment>
<organism evidence="6 7">
    <name type="scientific">Dimargaris verticillata</name>
    <dbReference type="NCBI Taxonomy" id="2761393"/>
    <lineage>
        <taxon>Eukaryota</taxon>
        <taxon>Fungi</taxon>
        <taxon>Fungi incertae sedis</taxon>
        <taxon>Zoopagomycota</taxon>
        <taxon>Kickxellomycotina</taxon>
        <taxon>Dimargaritomycetes</taxon>
        <taxon>Dimargaritales</taxon>
        <taxon>Dimargaritaceae</taxon>
        <taxon>Dimargaris</taxon>
    </lineage>
</organism>
<dbReference type="Pfam" id="PF00076">
    <property type="entry name" value="RRM_1"/>
    <property type="match status" value="1"/>
</dbReference>
<keyword evidence="1" id="KW-0863">Zinc-finger</keyword>
<keyword evidence="1" id="KW-0862">Zinc</keyword>
<evidence type="ECO:0000313" key="6">
    <source>
        <dbReference type="EMBL" id="KAJ1979615.1"/>
    </source>
</evidence>
<dbReference type="SUPFAM" id="SSF54928">
    <property type="entry name" value="RNA-binding domain, RBD"/>
    <property type="match status" value="1"/>
</dbReference>
<accession>A0A9W8ED98</accession>
<evidence type="ECO:0000256" key="1">
    <source>
        <dbReference type="PROSITE-ProRule" id="PRU00047"/>
    </source>
</evidence>
<dbReference type="GO" id="GO:0008270">
    <property type="term" value="F:zinc ion binding"/>
    <property type="evidence" value="ECO:0007669"/>
    <property type="project" value="UniProtKB-KW"/>
</dbReference>
<dbReference type="CDD" id="cd00590">
    <property type="entry name" value="RRM_SF"/>
    <property type="match status" value="1"/>
</dbReference>
<dbReference type="InterPro" id="IPR035979">
    <property type="entry name" value="RBD_domain_sf"/>
</dbReference>
<dbReference type="Pfam" id="PF00098">
    <property type="entry name" value="zf-CCHC"/>
    <property type="match status" value="1"/>
</dbReference>
<dbReference type="SMART" id="SM00343">
    <property type="entry name" value="ZnF_C2HC"/>
    <property type="match status" value="1"/>
</dbReference>
<sequence>MSEVVTLYVGRISRSVTPEKLEDMFAECGKVARCALIREYAFVDFEDKDEAQSAVDKYNGYELDGKPLIVEIARQNKRDIESRGSGCYACGGRGHFARECPTRVGPPSRGSYSSGGGGSSRYGRSDRYAPSSRDRSRSRSRDRRPRRYDDRSRSRDRRPRRRSRSTEAR</sequence>
<keyword evidence="7" id="KW-1185">Reference proteome</keyword>
<keyword evidence="2" id="KW-0694">RNA-binding</keyword>
<dbReference type="GO" id="GO:0003723">
    <property type="term" value="F:RNA binding"/>
    <property type="evidence" value="ECO:0007669"/>
    <property type="project" value="UniProtKB-UniRule"/>
</dbReference>
<dbReference type="SMART" id="SM00360">
    <property type="entry name" value="RRM"/>
    <property type="match status" value="1"/>
</dbReference>
<evidence type="ECO:0000259" key="4">
    <source>
        <dbReference type="PROSITE" id="PS50102"/>
    </source>
</evidence>
<dbReference type="OrthoDB" id="5970at2759"/>
<evidence type="ECO:0000259" key="5">
    <source>
        <dbReference type="PROSITE" id="PS50158"/>
    </source>
</evidence>
<evidence type="ECO:0000256" key="2">
    <source>
        <dbReference type="PROSITE-ProRule" id="PRU00176"/>
    </source>
</evidence>
<dbReference type="EMBL" id="JANBQB010000210">
    <property type="protein sequence ID" value="KAJ1979615.1"/>
    <property type="molecule type" value="Genomic_DNA"/>
</dbReference>
<evidence type="ECO:0000313" key="7">
    <source>
        <dbReference type="Proteomes" id="UP001151582"/>
    </source>
</evidence>
<dbReference type="Proteomes" id="UP001151582">
    <property type="component" value="Unassembled WGS sequence"/>
</dbReference>
<proteinExistence type="predicted"/>
<dbReference type="Gene3D" id="3.30.70.330">
    <property type="match status" value="1"/>
</dbReference>
<protein>
    <submittedName>
        <fullName evidence="6">Uncharacterized protein</fullName>
    </submittedName>
</protein>
<dbReference type="PROSITE" id="PS50158">
    <property type="entry name" value="ZF_CCHC"/>
    <property type="match status" value="1"/>
</dbReference>
<dbReference type="Gene3D" id="4.10.60.10">
    <property type="entry name" value="Zinc finger, CCHC-type"/>
    <property type="match status" value="1"/>
</dbReference>
<feature type="region of interest" description="Disordered" evidence="3">
    <location>
        <begin position="98"/>
        <end position="169"/>
    </location>
</feature>
<dbReference type="InterPro" id="IPR001878">
    <property type="entry name" value="Znf_CCHC"/>
</dbReference>
<reference evidence="6" key="1">
    <citation type="submission" date="2022-07" db="EMBL/GenBank/DDBJ databases">
        <title>Phylogenomic reconstructions and comparative analyses of Kickxellomycotina fungi.</title>
        <authorList>
            <person name="Reynolds N.K."/>
            <person name="Stajich J.E."/>
            <person name="Barry K."/>
            <person name="Grigoriev I.V."/>
            <person name="Crous P."/>
            <person name="Smith M.E."/>
        </authorList>
    </citation>
    <scope>NUCLEOTIDE SEQUENCE</scope>
    <source>
        <strain evidence="6">RSA 567</strain>
    </source>
</reference>
<evidence type="ECO:0000256" key="3">
    <source>
        <dbReference type="SAM" id="MobiDB-lite"/>
    </source>
</evidence>
<feature type="domain" description="CCHC-type" evidence="5">
    <location>
        <begin position="87"/>
        <end position="101"/>
    </location>
</feature>
<dbReference type="InterPro" id="IPR000504">
    <property type="entry name" value="RRM_dom"/>
</dbReference>
<dbReference type="AlphaFoldDB" id="A0A9W8ED98"/>
<dbReference type="PANTHER" id="PTHR48038:SF1">
    <property type="entry name" value="RIBONUCLEOPROTEIN RB97D"/>
    <property type="match status" value="1"/>
</dbReference>
<keyword evidence="1" id="KW-0479">Metal-binding</keyword>
<feature type="compositionally biased region" description="Basic and acidic residues" evidence="3">
    <location>
        <begin position="123"/>
        <end position="139"/>
    </location>
</feature>
<dbReference type="PANTHER" id="PTHR48038">
    <property type="entry name" value="RIBONUCLEOPROTEIN RB97D"/>
    <property type="match status" value="1"/>
</dbReference>